<feature type="compositionally biased region" description="Polar residues" evidence="1">
    <location>
        <begin position="83"/>
        <end position="100"/>
    </location>
</feature>
<feature type="region of interest" description="Disordered" evidence="1">
    <location>
        <begin position="1"/>
        <end position="29"/>
    </location>
</feature>
<dbReference type="OMA" id="PEDTTWD"/>
<keyword evidence="4" id="KW-1185">Reference proteome</keyword>
<dbReference type="Pfam" id="PF13519">
    <property type="entry name" value="VWA_2"/>
    <property type="match status" value="1"/>
</dbReference>
<dbReference type="InterPro" id="IPR036465">
    <property type="entry name" value="vWFA_dom_sf"/>
</dbReference>
<dbReference type="PANTHER" id="PTHR22796">
    <property type="entry name" value="URG4-RELATED"/>
    <property type="match status" value="1"/>
</dbReference>
<dbReference type="InterPro" id="IPR015894">
    <property type="entry name" value="Guanylate-bd_N"/>
</dbReference>
<evidence type="ECO:0000256" key="1">
    <source>
        <dbReference type="SAM" id="MobiDB-lite"/>
    </source>
</evidence>
<dbReference type="Gene3D" id="3.40.50.300">
    <property type="entry name" value="P-loop containing nucleotide triphosphate hydrolases"/>
    <property type="match status" value="1"/>
</dbReference>
<dbReference type="OrthoDB" id="2343366at2759"/>
<dbReference type="Pfam" id="PF02263">
    <property type="entry name" value="GBP"/>
    <property type="match status" value="1"/>
</dbReference>
<evidence type="ECO:0000259" key="2">
    <source>
        <dbReference type="PROSITE" id="PS50234"/>
    </source>
</evidence>
<reference evidence="3 4" key="1">
    <citation type="journal article" date="2012" name="Science">
        <title>The Paleozoic origin of enzymatic lignin decomposition reconstructed from 31 fungal genomes.</title>
        <authorList>
            <person name="Floudas D."/>
            <person name="Binder M."/>
            <person name="Riley R."/>
            <person name="Barry K."/>
            <person name="Blanchette R.A."/>
            <person name="Henrissat B."/>
            <person name="Martinez A.T."/>
            <person name="Otillar R."/>
            <person name="Spatafora J.W."/>
            <person name="Yadav J.S."/>
            <person name="Aerts A."/>
            <person name="Benoit I."/>
            <person name="Boyd A."/>
            <person name="Carlson A."/>
            <person name="Copeland A."/>
            <person name="Coutinho P.M."/>
            <person name="de Vries R.P."/>
            <person name="Ferreira P."/>
            <person name="Findley K."/>
            <person name="Foster B."/>
            <person name="Gaskell J."/>
            <person name="Glotzer D."/>
            <person name="Gorecki P."/>
            <person name="Heitman J."/>
            <person name="Hesse C."/>
            <person name="Hori C."/>
            <person name="Igarashi K."/>
            <person name="Jurgens J.A."/>
            <person name="Kallen N."/>
            <person name="Kersten P."/>
            <person name="Kohler A."/>
            <person name="Kuees U."/>
            <person name="Kumar T.K.A."/>
            <person name="Kuo A."/>
            <person name="LaButti K."/>
            <person name="Larrondo L.F."/>
            <person name="Lindquist E."/>
            <person name="Ling A."/>
            <person name="Lombard V."/>
            <person name="Lucas S."/>
            <person name="Lundell T."/>
            <person name="Martin R."/>
            <person name="McLaughlin D.J."/>
            <person name="Morgenstern I."/>
            <person name="Morin E."/>
            <person name="Murat C."/>
            <person name="Nagy L.G."/>
            <person name="Nolan M."/>
            <person name="Ohm R.A."/>
            <person name="Patyshakuliyeva A."/>
            <person name="Rokas A."/>
            <person name="Ruiz-Duenas F.J."/>
            <person name="Sabat G."/>
            <person name="Salamov A."/>
            <person name="Samejima M."/>
            <person name="Schmutz J."/>
            <person name="Slot J.C."/>
            <person name="St John F."/>
            <person name="Stenlid J."/>
            <person name="Sun H."/>
            <person name="Sun S."/>
            <person name="Syed K."/>
            <person name="Tsang A."/>
            <person name="Wiebenga A."/>
            <person name="Young D."/>
            <person name="Pisabarro A."/>
            <person name="Eastwood D.C."/>
            <person name="Martin F."/>
            <person name="Cullen D."/>
            <person name="Grigoriev I.V."/>
            <person name="Hibbett D.S."/>
        </authorList>
    </citation>
    <scope>NUCLEOTIDE SEQUENCE [LARGE SCALE GENOMIC DNA]</scope>
    <source>
        <strain evidence="3 4">MD-104</strain>
    </source>
</reference>
<dbReference type="CDD" id="cd00198">
    <property type="entry name" value="vWFA"/>
    <property type="match status" value="1"/>
</dbReference>
<dbReference type="Proteomes" id="UP000218811">
    <property type="component" value="Unassembled WGS sequence"/>
</dbReference>
<dbReference type="GO" id="GO:0003924">
    <property type="term" value="F:GTPase activity"/>
    <property type="evidence" value="ECO:0007669"/>
    <property type="project" value="InterPro"/>
</dbReference>
<feature type="compositionally biased region" description="Basic and acidic residues" evidence="1">
    <location>
        <begin position="109"/>
        <end position="133"/>
    </location>
</feature>
<protein>
    <recommendedName>
        <fullName evidence="2">VWFA domain-containing protein</fullName>
    </recommendedName>
</protein>
<dbReference type="InterPro" id="IPR002035">
    <property type="entry name" value="VWF_A"/>
</dbReference>
<dbReference type="Gene3D" id="3.40.50.410">
    <property type="entry name" value="von Willebrand factor, type A domain"/>
    <property type="match status" value="1"/>
</dbReference>
<sequence length="2314" mass="257544">MQPPWPETSSFIPQNIFPDSDAGRSVDDLPLNASDYLTLNSDSPASQISLTSIATAEHVTSHITDSSIQDDLSTPPRDVPLASTDQNESGSGLSSTTSVDADNAVNDEEMQRLEDDSQKLTDGRSAFRDVRPPETDLVGSISGMYRILDLISEQGSGGLVDKIVIAQEPLGRLINDLCPGAYTSMTKVDFATLDRLAIKPVGIYGSKSEIVRFLRSRNAVNDATAATLLSTQASQSCPTNQPTLRSGIYILRILNTTASEHGRDPQDAESFYTIYWPEDTTWDDKPMPSARRNRTTFMRYLMKISDQVVALISEDDAAKIIWQEEIEDIQEKRPDDDDDDERLFTFEVTKTLEQEENAVARPGFSMEIPPELLHSQVESDAPSNSTLLKALLVPGDTAQGLLSVAYKQAESRHFSITDSMNPLRLRSFIDSHSLRLSEDMSATSLGILMQNGLDKRVKETCDAYRTAVEAAHTRAAQFVREKVEAMIANFNAEQPQLQWAVQQKCVDIAQENYPTLEREAINSALPPAAAGSTDASDKTHKEYLKDCIEVHPDIGVALNKIDTKRFSIRLNPIKKPMKRILILTKVLPELGDAPPGERSALVNAVLNEGLTAAVVDALRNVDATEKQPAQSIWRKMTAVLFGGEGGDLNQRLMDAEKDALSANIPTFIAKLPDIVANEPLLAEAAAKVTDVAIDSLKQSIEKETNTLAARLRSIQERECKRQFDREAAVIESQGIETARIQALQDCKDRLIRHDAKDIFVVQQVVEEIHRWNLNPSYRITGHRETYAEPALRYTLYPLQLLQDDQHRLQLDASYVPTPRIHRGAANSFELPMNHKIILCRLLSDGRVLLIVDDSRGNVTVFLEQPSAMEAALKRRAVKKTLNREKIGDYYLIAFEEEKRMLAVLGNAGAGRRLQLYIFVFDETYAALQGLGSSIDLGAWYDGAVTIAHIAFVCGSEELVIVDGSARVRIFSVVTQQFRPASLQLEQAPRQILSSPDGSCLLTLHEAADGFQYIRAFHWSTFGTSEGIPLGLCSLKAGKLEITSLLKRTSVHLMSLDFDESRCNSVALDITRKTTEFMFQESGRSSARNMRDGKTAQNCFVDCHAEVWIRFPVVPAVQRQTIKASAWRCRRAILFVTGRDHASYRPYFAEKVSTFERTTRKPTGTELSDIIIEAVDYAAFIDHTIVDISCFRAGEWLVDLLCLIPIHIAVTRDNRFIPLKDGVWSAELERSLLGADVARIVDCLSFGWYEPIFQSYMAAKKVKVVSSMGEQSVGKSFALNHLVDTSFAGSAMRTTEGVWMSVAPLDDVIIVALDFEGVHSIERSAQEDTLLVLFNTAISNLVLFRNNFALSRDITGLFKSFQSSSSVLDPKANPTLFQSTLVIIIKDVVDNDANEIVKEFSLKFQQIVQQEQGSNFISQLHKGKLAIIPWPVIESRQFYTLFGGVRRHLDKQETTHPRASMFLQTLKTLMAKLKANDWGALSQNMAAHRAQLLLTFLPKALAIGATEIAPEFEPLKDYDTGEIIDNADTPSLFWLSELATSDLSSPTGREETLQQLIRSWEQFPHNTHRSADDDKDWVDSLDQFLSDRVQLRVEHVEEWLRRNTARLPDTHADLQNLRRAASNMIIDLRSSVQLCGLQCATCHLSCIRGRYHDGQHDCQTSHRCSRACQFEDHEDEKENCGLPAGHPGSHICNIAEHLCGKLCALHDRSGCLQHCTKVVDHPDDEHMCSATVHECGEICALANVTLPSGDIYTCQDKCRASTHEPHEHHVCGNRQCPLQCQLCKRLCDSQNHLHALEPGALHLCGQEHACDKLCSADGICQIDTKPQSIEATFTGRHETFQYTKYSQVSKRLKCIIPITPGRMDHEDIGPHRHTSEKDPFHFCEARCENCGYFCTLRRGHPQQEHETSHGSMSKTQWAIDGPDGTSVELDGRKFATSDEGAPMLCSLFCRSMGRHLHIDWCRTDPGDVCSGPDHEHIKTRMQPHPQREKDWVNHSLYWRRTGFKDPYPHEDQVNFALCDAMCPGQEHAGAGRSGAPQPSHCILPILHARYTLDQPFPGNGLGYISNDGHAFNCRNPAVLQQAFHVIFAIDRSGSMAGTDRRPLSDRPSTRLLTRQHNNRLGAVYSSLDAFWIARHTAVNAGGQAGAAIRRDAYTVLLFDHDVTECLANDFTSTPDQLLNAVKRYSTGGGTNFTAAIQSCQALMERHWSTDRNPVVIFLSDGECGIADNVVQNLCLRSIALGKALSFHAVSFGPRSHVLQRMAQIAVDVQGRAPPDPLNPSPTSTYAEALDSVRLAETFLGIAESLRKPRGSLIHC</sequence>
<dbReference type="SMART" id="SM00327">
    <property type="entry name" value="VWA"/>
    <property type="match status" value="1"/>
</dbReference>
<gene>
    <name evidence="3" type="ORF">WOLCODRAFT_163166</name>
</gene>
<dbReference type="EMBL" id="KB468113">
    <property type="protein sequence ID" value="PCH41519.1"/>
    <property type="molecule type" value="Genomic_DNA"/>
</dbReference>
<accession>A0A2H3JRV2</accession>
<dbReference type="SUPFAM" id="SSF53300">
    <property type="entry name" value="vWA-like"/>
    <property type="match status" value="1"/>
</dbReference>
<dbReference type="PROSITE" id="PS50234">
    <property type="entry name" value="VWFA"/>
    <property type="match status" value="1"/>
</dbReference>
<evidence type="ECO:0000313" key="3">
    <source>
        <dbReference type="EMBL" id="PCH41519.1"/>
    </source>
</evidence>
<dbReference type="InterPro" id="IPR027417">
    <property type="entry name" value="P-loop_NTPase"/>
</dbReference>
<feature type="compositionally biased region" description="Polar residues" evidence="1">
    <location>
        <begin position="62"/>
        <end position="72"/>
    </location>
</feature>
<dbReference type="STRING" id="742152.A0A2H3JRV2"/>
<dbReference type="PANTHER" id="PTHR22796:SF1">
    <property type="entry name" value="VWFA DOMAIN-CONTAINING PROTEIN"/>
    <property type="match status" value="1"/>
</dbReference>
<dbReference type="SUPFAM" id="SSF52540">
    <property type="entry name" value="P-loop containing nucleoside triphosphate hydrolases"/>
    <property type="match status" value="1"/>
</dbReference>
<name>A0A2H3JRV2_WOLCO</name>
<evidence type="ECO:0000313" key="4">
    <source>
        <dbReference type="Proteomes" id="UP000218811"/>
    </source>
</evidence>
<feature type="domain" description="VWFA" evidence="2">
    <location>
        <begin position="2083"/>
        <end position="2304"/>
    </location>
</feature>
<proteinExistence type="predicted"/>
<dbReference type="GO" id="GO:0005525">
    <property type="term" value="F:GTP binding"/>
    <property type="evidence" value="ECO:0007669"/>
    <property type="project" value="InterPro"/>
</dbReference>
<feature type="region of interest" description="Disordered" evidence="1">
    <location>
        <begin position="62"/>
        <end position="133"/>
    </location>
</feature>
<organism evidence="3 4">
    <name type="scientific">Wolfiporia cocos (strain MD-104)</name>
    <name type="common">Brown rot fungus</name>
    <dbReference type="NCBI Taxonomy" id="742152"/>
    <lineage>
        <taxon>Eukaryota</taxon>
        <taxon>Fungi</taxon>
        <taxon>Dikarya</taxon>
        <taxon>Basidiomycota</taxon>
        <taxon>Agaricomycotina</taxon>
        <taxon>Agaricomycetes</taxon>
        <taxon>Polyporales</taxon>
        <taxon>Phaeolaceae</taxon>
        <taxon>Wolfiporia</taxon>
    </lineage>
</organism>